<accession>A0A098TJ68</accession>
<dbReference type="InterPro" id="IPR038719">
    <property type="entry name" value="Phycobilisome_asu/bsu_sf"/>
</dbReference>
<evidence type="ECO:0000313" key="4">
    <source>
        <dbReference type="EMBL" id="KGF72047.1"/>
    </source>
</evidence>
<reference evidence="4 5" key="1">
    <citation type="journal article" date="2014" name="Mol. Ecol.">
        <title>Evolution of Synechococcus.</title>
        <authorList>
            <person name="Dvorak P."/>
            <person name="Casamatta D."/>
            <person name="Hasler P."/>
            <person name="Poulickova A."/>
            <person name="Ondrej V."/>
            <person name="Sanges R."/>
        </authorList>
    </citation>
    <scope>NUCLEOTIDE SEQUENCE [LARGE SCALE GENOMIC DNA]</scope>
    <source>
        <strain evidence="4 5">CAUP A 1101</strain>
    </source>
</reference>
<dbReference type="InterPro" id="IPR012128">
    <property type="entry name" value="Phycobilisome_asu/bsu"/>
</dbReference>
<keyword evidence="3" id="KW-0089">Bile pigment</keyword>
<keyword evidence="2" id="KW-0157">Chromophore</keyword>
<dbReference type="Proteomes" id="UP000030170">
    <property type="component" value="Unassembled WGS sequence"/>
</dbReference>
<dbReference type="CDD" id="cd08919">
    <property type="entry name" value="PBP-like"/>
    <property type="match status" value="1"/>
</dbReference>
<dbReference type="GO" id="GO:0015979">
    <property type="term" value="P:photosynthesis"/>
    <property type="evidence" value="ECO:0007669"/>
    <property type="project" value="InterPro"/>
</dbReference>
<dbReference type="AlphaFoldDB" id="A0A098TJ68"/>
<dbReference type="InterPro" id="IPR009050">
    <property type="entry name" value="Globin-like_sf"/>
</dbReference>
<dbReference type="RefSeq" id="WP_036535082.1">
    <property type="nucleotide sequence ID" value="NZ_JJML01000041.1"/>
</dbReference>
<dbReference type="Pfam" id="PF00502">
    <property type="entry name" value="Phycobilisome"/>
    <property type="match status" value="1"/>
</dbReference>
<dbReference type="STRING" id="1497020.DO97_13595"/>
<proteinExistence type="inferred from homology"/>
<organism evidence="4 5">
    <name type="scientific">Neosynechococcus sphagnicola sy1</name>
    <dbReference type="NCBI Taxonomy" id="1497020"/>
    <lineage>
        <taxon>Bacteria</taxon>
        <taxon>Bacillati</taxon>
        <taxon>Cyanobacteriota</taxon>
        <taxon>Cyanophyceae</taxon>
        <taxon>Neosynechococcales</taxon>
        <taxon>Neosynechococcaceae</taxon>
        <taxon>Neosynechococcus</taxon>
    </lineage>
</organism>
<comment type="similarity">
    <text evidence="1">Belongs to the phycobiliprotein family.</text>
</comment>
<evidence type="ECO:0000313" key="5">
    <source>
        <dbReference type="Proteomes" id="UP000030170"/>
    </source>
</evidence>
<keyword evidence="5" id="KW-1185">Reference proteome</keyword>
<evidence type="ECO:0000256" key="1">
    <source>
        <dbReference type="ARBA" id="ARBA00008182"/>
    </source>
</evidence>
<dbReference type="Gene3D" id="1.10.490.20">
    <property type="entry name" value="Phycocyanins"/>
    <property type="match status" value="1"/>
</dbReference>
<dbReference type="SUPFAM" id="SSF46458">
    <property type="entry name" value="Globin-like"/>
    <property type="match status" value="1"/>
</dbReference>
<dbReference type="EMBL" id="JJML01000041">
    <property type="protein sequence ID" value="KGF72047.1"/>
    <property type="molecule type" value="Genomic_DNA"/>
</dbReference>
<evidence type="ECO:0000256" key="3">
    <source>
        <dbReference type="ARBA" id="ARBA00023307"/>
    </source>
</evidence>
<name>A0A098TJ68_9CYAN</name>
<dbReference type="GO" id="GO:0030089">
    <property type="term" value="C:phycobilisome"/>
    <property type="evidence" value="ECO:0007669"/>
    <property type="project" value="InterPro"/>
</dbReference>
<comment type="caution">
    <text evidence="4">The sequence shown here is derived from an EMBL/GenBank/DDBJ whole genome shotgun (WGS) entry which is preliminary data.</text>
</comment>
<sequence length="162" mass="19093">MLSQLEHLSRSTDGRYATDADLQFIADYVLSYELRLRTYTKLREREATIVQDVKGRIDTLHPQLFIRGNEDFTSKWQQDTIRVIRYTAIAMLLNDREALQEKFLFWFQTIMKAFKVQESCNITYQVMQEVVKKHFTPSEASLLCPILELNRNLLGQTPKIRS</sequence>
<evidence type="ECO:0000256" key="2">
    <source>
        <dbReference type="ARBA" id="ARBA00022991"/>
    </source>
</evidence>
<dbReference type="OrthoDB" id="423955at2"/>
<gene>
    <name evidence="4" type="ORF">DO97_13595</name>
</gene>
<protein>
    <submittedName>
        <fullName evidence="4">Phycobilisome protein</fullName>
    </submittedName>
</protein>